<evidence type="ECO:0000256" key="2">
    <source>
        <dbReference type="ARBA" id="ARBA00008017"/>
    </source>
</evidence>
<keyword evidence="3" id="KW-1003">Cell membrane</keyword>
<dbReference type="PANTHER" id="PTHR30221:SF1">
    <property type="entry name" value="SMALL-CONDUCTANCE MECHANOSENSITIVE CHANNEL"/>
    <property type="match status" value="1"/>
</dbReference>
<keyword evidence="6 7" id="KW-0472">Membrane</keyword>
<dbReference type="SUPFAM" id="SSF50182">
    <property type="entry name" value="Sm-like ribonucleoproteins"/>
    <property type="match status" value="1"/>
</dbReference>
<comment type="subunit">
    <text evidence="7">Homoheptamer.</text>
</comment>
<dbReference type="GO" id="GO:0005886">
    <property type="term" value="C:plasma membrane"/>
    <property type="evidence" value="ECO:0007669"/>
    <property type="project" value="UniProtKB-SubCell"/>
</dbReference>
<evidence type="ECO:0000256" key="9">
    <source>
        <dbReference type="SAM" id="SignalP"/>
    </source>
</evidence>
<reference evidence="11 12" key="1">
    <citation type="submission" date="2019-03" db="EMBL/GenBank/DDBJ databases">
        <title>Genomic Encyclopedia of Type Strains, Phase IV (KMG-IV): sequencing the most valuable type-strain genomes for metagenomic binning, comparative biology and taxonomic classification.</title>
        <authorList>
            <person name="Goeker M."/>
        </authorList>
    </citation>
    <scope>NUCLEOTIDE SEQUENCE [LARGE SCALE GENOMIC DNA]</scope>
    <source>
        <strain evidence="11 12">DSM 21667</strain>
    </source>
</reference>
<feature type="chain" id="PRO_5020195234" description="Small-conductance mechanosensitive channel" evidence="9">
    <location>
        <begin position="25"/>
        <end position="437"/>
    </location>
</feature>
<dbReference type="SUPFAM" id="SSF82861">
    <property type="entry name" value="Mechanosensitive channel protein MscS (YggB), transmembrane region"/>
    <property type="match status" value="1"/>
</dbReference>
<evidence type="ECO:0000256" key="1">
    <source>
        <dbReference type="ARBA" id="ARBA00004651"/>
    </source>
</evidence>
<comment type="subcellular location">
    <subcellularLocation>
        <location evidence="7">Cell inner membrane</location>
        <topology evidence="7">Multi-pass membrane protein</topology>
    </subcellularLocation>
    <subcellularLocation>
        <location evidence="1">Cell membrane</location>
        <topology evidence="1">Multi-pass membrane protein</topology>
    </subcellularLocation>
</comment>
<feature type="signal peptide" evidence="9">
    <location>
        <begin position="1"/>
        <end position="24"/>
    </location>
</feature>
<evidence type="ECO:0000259" key="10">
    <source>
        <dbReference type="Pfam" id="PF00924"/>
    </source>
</evidence>
<evidence type="ECO:0000313" key="12">
    <source>
        <dbReference type="Proteomes" id="UP000295293"/>
    </source>
</evidence>
<dbReference type="Gene3D" id="3.30.70.100">
    <property type="match status" value="1"/>
</dbReference>
<gene>
    <name evidence="11" type="ORF">DFR29_105175</name>
</gene>
<feature type="compositionally biased region" description="Basic and acidic residues" evidence="8">
    <location>
        <begin position="416"/>
        <end position="437"/>
    </location>
</feature>
<comment type="function">
    <text evidence="7">Mechanosensitive channel that participates in the regulation of osmotic pressure changes within the cell, opening in response to stretch forces in the membrane lipid bilayer, without the need for other proteins. Contributes to normal resistance to hypoosmotic shock. Forms an ion channel of 1.0 nanosiemens conductance with a slight preference for anions.</text>
</comment>
<keyword evidence="4 7" id="KW-0812">Transmembrane</keyword>
<accession>A0A4R6Z0H0</accession>
<keyword evidence="7" id="KW-0997">Cell inner membrane</keyword>
<evidence type="ECO:0000313" key="11">
    <source>
        <dbReference type="EMBL" id="TDR44992.1"/>
    </source>
</evidence>
<dbReference type="InterPro" id="IPR011066">
    <property type="entry name" value="MscS_channel_C_sf"/>
</dbReference>
<keyword evidence="7" id="KW-0407">Ion channel</keyword>
<dbReference type="InterPro" id="IPR045275">
    <property type="entry name" value="MscS_archaea/bacteria_type"/>
</dbReference>
<keyword evidence="9" id="KW-0732">Signal</keyword>
<keyword evidence="7" id="KW-0813">Transport</keyword>
<dbReference type="InterPro" id="IPR010920">
    <property type="entry name" value="LSM_dom_sf"/>
</dbReference>
<evidence type="ECO:0000256" key="4">
    <source>
        <dbReference type="ARBA" id="ARBA00022692"/>
    </source>
</evidence>
<evidence type="ECO:0000256" key="6">
    <source>
        <dbReference type="ARBA" id="ARBA00023136"/>
    </source>
</evidence>
<keyword evidence="5 7" id="KW-1133">Transmembrane helix</keyword>
<dbReference type="InterPro" id="IPR011014">
    <property type="entry name" value="MscS_channel_TM-2"/>
</dbReference>
<dbReference type="AlphaFoldDB" id="A0A4R6Z0H0"/>
<dbReference type="GO" id="GO:0008381">
    <property type="term" value="F:mechanosensitive monoatomic ion channel activity"/>
    <property type="evidence" value="ECO:0007669"/>
    <property type="project" value="InterPro"/>
</dbReference>
<proteinExistence type="inferred from homology"/>
<feature type="transmembrane region" description="Helical" evidence="7">
    <location>
        <begin position="111"/>
        <end position="129"/>
    </location>
</feature>
<dbReference type="PANTHER" id="PTHR30221">
    <property type="entry name" value="SMALL-CONDUCTANCE MECHANOSENSITIVE CHANNEL"/>
    <property type="match status" value="1"/>
</dbReference>
<keyword evidence="7" id="KW-0406">Ion transport</keyword>
<dbReference type="PROSITE" id="PS51257">
    <property type="entry name" value="PROKAR_LIPOPROTEIN"/>
    <property type="match status" value="1"/>
</dbReference>
<sequence>MRWLERSGFAALLLALSCSSPLLAQTAARTATAETVLKEVPGLDRVESQRYGKVLILEGKVVREADRELAEKIAQANNDGGQVVNRIEVSTSTLERIIPTLRVSAQKLSRIVGSAPLLLVAIFVIWACWRAGRWLSQRAWVGRRARSNPFVGELIRQAIRLAGAIFGVLFALEVMDAMTLAAALLGSAGVAGIALGFAFRDLLENYIAGVLLSLRRPFAPDDNVSIDGHQGVVVGMNSRATLLMTYDGNQLSLPNALVFKAVMINYTSNGRRRFDFVLSVEPGADLGVVMREGLQAVKDTPDVLAEPAPSVQLMEATREEIRVQFLAWVDQRQGNFGAARSEALRRARAHLKGLGVDFSPPTMRLVASNDGATAARPLAGKPVPAASASPKPRPGAGETTAPAAARPDAAVADAVAEARRELGEQDLLKQDRNRERR</sequence>
<dbReference type="EMBL" id="SNZH01000005">
    <property type="protein sequence ID" value="TDR44992.1"/>
    <property type="molecule type" value="Genomic_DNA"/>
</dbReference>
<keyword evidence="12" id="KW-1185">Reference proteome</keyword>
<evidence type="ECO:0000256" key="7">
    <source>
        <dbReference type="RuleBase" id="RU369025"/>
    </source>
</evidence>
<feature type="transmembrane region" description="Helical" evidence="7">
    <location>
        <begin position="150"/>
        <end position="172"/>
    </location>
</feature>
<dbReference type="SUPFAM" id="SSF82689">
    <property type="entry name" value="Mechanosensitive channel protein MscS (YggB), C-terminal domain"/>
    <property type="match status" value="1"/>
</dbReference>
<protein>
    <recommendedName>
        <fullName evidence="7">Small-conductance mechanosensitive channel</fullName>
    </recommendedName>
</protein>
<feature type="domain" description="Mechanosensitive ion channel MscS" evidence="10">
    <location>
        <begin position="201"/>
        <end position="267"/>
    </location>
</feature>
<dbReference type="Gene3D" id="2.30.30.60">
    <property type="match status" value="1"/>
</dbReference>
<comment type="caution">
    <text evidence="7">Lacks conserved residue(s) required for the propagation of feature annotation.</text>
</comment>
<dbReference type="Pfam" id="PF00924">
    <property type="entry name" value="MS_channel_2nd"/>
    <property type="match status" value="1"/>
</dbReference>
<dbReference type="Gene3D" id="1.10.287.1260">
    <property type="match status" value="1"/>
</dbReference>
<dbReference type="Proteomes" id="UP000295293">
    <property type="component" value="Unassembled WGS sequence"/>
</dbReference>
<name>A0A4R6Z0H0_9GAMM</name>
<feature type="region of interest" description="Disordered" evidence="8">
    <location>
        <begin position="375"/>
        <end position="437"/>
    </location>
</feature>
<dbReference type="InterPro" id="IPR023408">
    <property type="entry name" value="MscS_beta-dom_sf"/>
</dbReference>
<evidence type="ECO:0000256" key="5">
    <source>
        <dbReference type="ARBA" id="ARBA00022989"/>
    </source>
</evidence>
<evidence type="ECO:0000256" key="3">
    <source>
        <dbReference type="ARBA" id="ARBA00022475"/>
    </source>
</evidence>
<evidence type="ECO:0000256" key="8">
    <source>
        <dbReference type="SAM" id="MobiDB-lite"/>
    </source>
</evidence>
<dbReference type="RefSeq" id="WP_166654004.1">
    <property type="nucleotide sequence ID" value="NZ_SNZH01000005.1"/>
</dbReference>
<feature type="compositionally biased region" description="Low complexity" evidence="8">
    <location>
        <begin position="379"/>
        <end position="415"/>
    </location>
</feature>
<comment type="caution">
    <text evidence="11">The sequence shown here is derived from an EMBL/GenBank/DDBJ whole genome shotgun (WGS) entry which is preliminary data.</text>
</comment>
<organism evidence="11 12">
    <name type="scientific">Tahibacter aquaticus</name>
    <dbReference type="NCBI Taxonomy" id="520092"/>
    <lineage>
        <taxon>Bacteria</taxon>
        <taxon>Pseudomonadati</taxon>
        <taxon>Pseudomonadota</taxon>
        <taxon>Gammaproteobacteria</taxon>
        <taxon>Lysobacterales</taxon>
        <taxon>Rhodanobacteraceae</taxon>
        <taxon>Tahibacter</taxon>
    </lineage>
</organism>
<feature type="transmembrane region" description="Helical" evidence="7">
    <location>
        <begin position="178"/>
        <end position="199"/>
    </location>
</feature>
<comment type="similarity">
    <text evidence="2 7">Belongs to the MscS (TC 1.A.23) family.</text>
</comment>
<dbReference type="InterPro" id="IPR006685">
    <property type="entry name" value="MscS_channel_2nd"/>
</dbReference>